<feature type="chain" id="PRO_5011628697" evidence="1">
    <location>
        <begin position="22"/>
        <end position="96"/>
    </location>
</feature>
<name>A0A1H8K195_9RHOB</name>
<dbReference type="PANTHER" id="PTHR39600:SF1">
    <property type="entry name" value="PEPTIDASE INHIBITOR I78 FAMILY PROTEIN"/>
    <property type="match status" value="1"/>
</dbReference>
<dbReference type="InterPro" id="IPR021719">
    <property type="entry name" value="Prot_inh_I78"/>
</dbReference>
<gene>
    <name evidence="2" type="ORF">SAMN04488103_108167</name>
</gene>
<protein>
    <submittedName>
        <fullName evidence="2">Peptidase inhibitor I78 family protein</fullName>
    </submittedName>
</protein>
<dbReference type="PANTHER" id="PTHR39600">
    <property type="entry name" value="PEPTIDASE INHIBITOR I78 FAMILY PROTEIN"/>
    <property type="match status" value="1"/>
</dbReference>
<reference evidence="2 3" key="1">
    <citation type="submission" date="2016-10" db="EMBL/GenBank/DDBJ databases">
        <authorList>
            <person name="de Groot N.N."/>
        </authorList>
    </citation>
    <scope>NUCLEOTIDE SEQUENCE [LARGE SCALE GENOMIC DNA]</scope>
    <source>
        <strain evidence="2 3">DSM 3857</strain>
    </source>
</reference>
<keyword evidence="3" id="KW-1185">Reference proteome</keyword>
<dbReference type="PROSITE" id="PS51257">
    <property type="entry name" value="PROKAR_LIPOPROTEIN"/>
    <property type="match status" value="1"/>
</dbReference>
<evidence type="ECO:0000313" key="3">
    <source>
        <dbReference type="Proteomes" id="UP000198761"/>
    </source>
</evidence>
<accession>A0A1H8K195</accession>
<dbReference type="RefSeq" id="WP_245749479.1">
    <property type="nucleotide sequence ID" value="NZ_FOCE01000008.1"/>
</dbReference>
<proteinExistence type="predicted"/>
<dbReference type="Proteomes" id="UP000198761">
    <property type="component" value="Unassembled WGS sequence"/>
</dbReference>
<dbReference type="Pfam" id="PF11720">
    <property type="entry name" value="Inhibitor_I78"/>
    <property type="match status" value="1"/>
</dbReference>
<organism evidence="2 3">
    <name type="scientific">Gemmobacter aquatilis</name>
    <dbReference type="NCBI Taxonomy" id="933059"/>
    <lineage>
        <taxon>Bacteria</taxon>
        <taxon>Pseudomonadati</taxon>
        <taxon>Pseudomonadota</taxon>
        <taxon>Alphaproteobacteria</taxon>
        <taxon>Rhodobacterales</taxon>
        <taxon>Paracoccaceae</taxon>
        <taxon>Gemmobacter</taxon>
    </lineage>
</organism>
<dbReference type="Gene3D" id="3.30.10.10">
    <property type="entry name" value="Trypsin Inhibitor V, subunit A"/>
    <property type="match status" value="1"/>
</dbReference>
<keyword evidence="1" id="KW-0732">Signal</keyword>
<evidence type="ECO:0000313" key="2">
    <source>
        <dbReference type="EMBL" id="SEN86692.1"/>
    </source>
</evidence>
<evidence type="ECO:0000256" key="1">
    <source>
        <dbReference type="SAM" id="SignalP"/>
    </source>
</evidence>
<dbReference type="STRING" id="933059.SAMN04488103_108167"/>
<sequence>MRKWMAGGLVAGLLAGCVAEAPYPGPMPQPEPPGGRCGAAELQGLVGQKASVLDTMRFSQPVRVIRPGMAVTMDYSAERLNIEIGNAGKIKRVSCG</sequence>
<dbReference type="EMBL" id="FOCE01000008">
    <property type="protein sequence ID" value="SEN86692.1"/>
    <property type="molecule type" value="Genomic_DNA"/>
</dbReference>
<dbReference type="AlphaFoldDB" id="A0A1H8K195"/>
<feature type="signal peptide" evidence="1">
    <location>
        <begin position="1"/>
        <end position="21"/>
    </location>
</feature>